<dbReference type="GO" id="GO:0005886">
    <property type="term" value="C:plasma membrane"/>
    <property type="evidence" value="ECO:0007669"/>
    <property type="project" value="UniProtKB-SubCell"/>
</dbReference>
<dbReference type="Proteomes" id="UP000318336">
    <property type="component" value="Unassembled WGS sequence"/>
</dbReference>
<dbReference type="GO" id="GO:0009103">
    <property type="term" value="P:lipopolysaccharide biosynthetic process"/>
    <property type="evidence" value="ECO:0007669"/>
    <property type="project" value="UniProtKB-ARBA"/>
</dbReference>
<feature type="transmembrane region" description="Helical" evidence="8">
    <location>
        <begin position="306"/>
        <end position="329"/>
    </location>
</feature>
<dbReference type="PANTHER" id="PTHR33908">
    <property type="entry name" value="MANNOSYLTRANSFERASE YKCB-RELATED"/>
    <property type="match status" value="1"/>
</dbReference>
<evidence type="ECO:0000256" key="4">
    <source>
        <dbReference type="ARBA" id="ARBA00022679"/>
    </source>
</evidence>
<feature type="domain" description="Glycosyltransferase RgtA/B/C/D-like" evidence="9">
    <location>
        <begin position="47"/>
        <end position="204"/>
    </location>
</feature>
<feature type="transmembrane region" description="Helical" evidence="8">
    <location>
        <begin position="160"/>
        <end position="178"/>
    </location>
</feature>
<feature type="transmembrane region" description="Helical" evidence="8">
    <location>
        <begin position="100"/>
        <end position="119"/>
    </location>
</feature>
<name>A0A542XAQ7_9MICO</name>
<reference evidence="10 11" key="1">
    <citation type="submission" date="2019-06" db="EMBL/GenBank/DDBJ databases">
        <title>Sequencing the genomes of 1000 actinobacteria strains.</title>
        <authorList>
            <person name="Klenk H.-P."/>
        </authorList>
    </citation>
    <scope>NUCLEOTIDE SEQUENCE [LARGE SCALE GENOMIC DNA]</scope>
    <source>
        <strain evidence="10 11">DSM 24617</strain>
    </source>
</reference>
<evidence type="ECO:0000259" key="9">
    <source>
        <dbReference type="Pfam" id="PF13231"/>
    </source>
</evidence>
<comment type="subcellular location">
    <subcellularLocation>
        <location evidence="1">Cell membrane</location>
        <topology evidence="1">Multi-pass membrane protein</topology>
    </subcellularLocation>
</comment>
<dbReference type="AlphaFoldDB" id="A0A542XAQ7"/>
<dbReference type="EMBL" id="VFOK01000001">
    <property type="protein sequence ID" value="TQL32918.1"/>
    <property type="molecule type" value="Genomic_DNA"/>
</dbReference>
<sequence>MREQVSGPVWGVSAGLGAVLTAGSVGYGYHRDELYYRMLPPAWGYVDQPPLTPFVARLTTQVSDTVWALRVPATLAAMAAVVVVALLARELGADRPRQTLAAGAYACATLPLMLGHLLLTSTLDLFFLPLLILLSLKAIRSPRWWVAAGLVAGLTTYNRWLVAVVGVAAVLGLAVLGPRRVFASVWLWAGGLLALVVALPNLVYQATHDWPQIRMGRALAEDAGEVRVTVLILLVAGVGPLFPLLWRGVVTLAREPRTRYLVVVTVAVYAFTFVAGAQPHYVVVALVVWLTAGVITTSSPRRLWRVAAITGAVSAVLALPVIPVSVVGATPVTKVSSLMPDQVGWPTYVGQVARAYRAAVAADPGAPPPVIITANYGEAGAIDRFGPAHGLPRAYSGHNGLYDVARPSGPARSALLVGDLGPRQLALFAQCRQVGTLDNGVDVDNEEQDQPIRLCTGLRRSWELSWPAFAHLD</sequence>
<evidence type="ECO:0000256" key="2">
    <source>
        <dbReference type="ARBA" id="ARBA00022475"/>
    </source>
</evidence>
<keyword evidence="3 10" id="KW-0328">Glycosyltransferase</keyword>
<keyword evidence="5 8" id="KW-0812">Transmembrane</keyword>
<evidence type="ECO:0000313" key="10">
    <source>
        <dbReference type="EMBL" id="TQL32918.1"/>
    </source>
</evidence>
<evidence type="ECO:0000256" key="3">
    <source>
        <dbReference type="ARBA" id="ARBA00022676"/>
    </source>
</evidence>
<evidence type="ECO:0000256" key="7">
    <source>
        <dbReference type="ARBA" id="ARBA00023136"/>
    </source>
</evidence>
<accession>A0A542XAQ7</accession>
<feature type="transmembrane region" description="Helical" evidence="8">
    <location>
        <begin position="67"/>
        <end position="88"/>
    </location>
</feature>
<evidence type="ECO:0000256" key="1">
    <source>
        <dbReference type="ARBA" id="ARBA00004651"/>
    </source>
</evidence>
<evidence type="ECO:0000256" key="8">
    <source>
        <dbReference type="SAM" id="Phobius"/>
    </source>
</evidence>
<dbReference type="Pfam" id="PF13231">
    <property type="entry name" value="PMT_2"/>
    <property type="match status" value="1"/>
</dbReference>
<organism evidence="10 11">
    <name type="scientific">Barrientosiimonas humi</name>
    <dbReference type="NCBI Taxonomy" id="999931"/>
    <lineage>
        <taxon>Bacteria</taxon>
        <taxon>Bacillati</taxon>
        <taxon>Actinomycetota</taxon>
        <taxon>Actinomycetes</taxon>
        <taxon>Micrococcales</taxon>
        <taxon>Dermacoccaceae</taxon>
        <taxon>Barrientosiimonas</taxon>
    </lineage>
</organism>
<evidence type="ECO:0000256" key="5">
    <source>
        <dbReference type="ARBA" id="ARBA00022692"/>
    </source>
</evidence>
<dbReference type="InterPro" id="IPR038731">
    <property type="entry name" value="RgtA/B/C-like"/>
</dbReference>
<keyword evidence="2" id="KW-1003">Cell membrane</keyword>
<dbReference type="InterPro" id="IPR050297">
    <property type="entry name" value="LipidA_mod_glycosyltrf_83"/>
</dbReference>
<comment type="caution">
    <text evidence="10">The sequence shown here is derived from an EMBL/GenBank/DDBJ whole genome shotgun (WGS) entry which is preliminary data.</text>
</comment>
<keyword evidence="7 8" id="KW-0472">Membrane</keyword>
<keyword evidence="6 8" id="KW-1133">Transmembrane helix</keyword>
<dbReference type="PANTHER" id="PTHR33908:SF11">
    <property type="entry name" value="MEMBRANE PROTEIN"/>
    <property type="match status" value="1"/>
</dbReference>
<proteinExistence type="predicted"/>
<feature type="transmembrane region" description="Helical" evidence="8">
    <location>
        <begin position="258"/>
        <end position="275"/>
    </location>
</feature>
<keyword evidence="4 10" id="KW-0808">Transferase</keyword>
<feature type="transmembrane region" description="Helical" evidence="8">
    <location>
        <begin position="7"/>
        <end position="29"/>
    </location>
</feature>
<gene>
    <name evidence="10" type="ORF">FB554_1051</name>
</gene>
<feature type="transmembrane region" description="Helical" evidence="8">
    <location>
        <begin position="226"/>
        <end position="246"/>
    </location>
</feature>
<evidence type="ECO:0000313" key="11">
    <source>
        <dbReference type="Proteomes" id="UP000318336"/>
    </source>
</evidence>
<feature type="transmembrane region" description="Helical" evidence="8">
    <location>
        <begin position="185"/>
        <end position="206"/>
    </location>
</feature>
<protein>
    <submittedName>
        <fullName evidence="10">Dolichyl-phosphate-mannose-protein mannosyltransferase</fullName>
    </submittedName>
</protein>
<evidence type="ECO:0000256" key="6">
    <source>
        <dbReference type="ARBA" id="ARBA00022989"/>
    </source>
</evidence>
<feature type="transmembrane region" description="Helical" evidence="8">
    <location>
        <begin position="281"/>
        <end position="299"/>
    </location>
</feature>
<dbReference type="GO" id="GO:0016763">
    <property type="term" value="F:pentosyltransferase activity"/>
    <property type="evidence" value="ECO:0007669"/>
    <property type="project" value="TreeGrafter"/>
</dbReference>
<keyword evidence="11" id="KW-1185">Reference proteome</keyword>